<sequence length="225" mass="25404">GATKRLGLAFTKQSLLMGFSVIAHYRSTAAPLKAWLTKNNPHKKKVFFIRYNLEKNPELLIDKCSDFPVTLIGLVNNASTFTKGNLDDIEHLKKTITVNTTAPLLLSQRLHQRVKKGWVVNITDAITSFNKTYQNYRISKRLLNEFTLQLAYLFAPSIRVNALAPAAILPSTQNEKTYFRKLKETAPLKKTDNITSLMKAFTFLVENTSITGQILYVDNGLHLCS</sequence>
<evidence type="ECO:0008006" key="4">
    <source>
        <dbReference type="Google" id="ProtNLM"/>
    </source>
</evidence>
<dbReference type="PANTHER" id="PTHR43639">
    <property type="entry name" value="OXIDOREDUCTASE, SHORT-CHAIN DEHYDROGENASE/REDUCTASE FAMILY (AFU_ORTHOLOGUE AFUA_5G02870)"/>
    <property type="match status" value="1"/>
</dbReference>
<comment type="caution">
    <text evidence="3">The sequence shown here is derived from an EMBL/GenBank/DDBJ whole genome shotgun (WGS) entry which is preliminary data.</text>
</comment>
<gene>
    <name evidence="3" type="ORF">S01H1_27948</name>
</gene>
<dbReference type="PANTHER" id="PTHR43639:SF1">
    <property type="entry name" value="SHORT-CHAIN DEHYDROGENASE_REDUCTASE FAMILY PROTEIN"/>
    <property type="match status" value="1"/>
</dbReference>
<dbReference type="EMBL" id="BARS01017052">
    <property type="protein sequence ID" value="GAF93674.1"/>
    <property type="molecule type" value="Genomic_DNA"/>
</dbReference>
<evidence type="ECO:0000256" key="1">
    <source>
        <dbReference type="ARBA" id="ARBA00006484"/>
    </source>
</evidence>
<dbReference type="AlphaFoldDB" id="X0TK87"/>
<dbReference type="PRINTS" id="PR00081">
    <property type="entry name" value="GDHRDH"/>
</dbReference>
<dbReference type="SUPFAM" id="SSF51735">
    <property type="entry name" value="NAD(P)-binding Rossmann-fold domains"/>
    <property type="match status" value="1"/>
</dbReference>
<accession>X0TK87</accession>
<comment type="similarity">
    <text evidence="1">Belongs to the short-chain dehydrogenases/reductases (SDR) family.</text>
</comment>
<dbReference type="InterPro" id="IPR002347">
    <property type="entry name" value="SDR_fam"/>
</dbReference>
<protein>
    <recommendedName>
        <fullName evidence="4">Short-chain dehydrogenase/reductase SDR</fullName>
    </recommendedName>
</protein>
<organism evidence="3">
    <name type="scientific">marine sediment metagenome</name>
    <dbReference type="NCBI Taxonomy" id="412755"/>
    <lineage>
        <taxon>unclassified sequences</taxon>
        <taxon>metagenomes</taxon>
        <taxon>ecological metagenomes</taxon>
    </lineage>
</organism>
<keyword evidence="2" id="KW-0560">Oxidoreductase</keyword>
<proteinExistence type="inferred from homology"/>
<reference evidence="3" key="1">
    <citation type="journal article" date="2014" name="Front. Microbiol.">
        <title>High frequency of phylogenetically diverse reductive dehalogenase-homologous genes in deep subseafloor sedimentary metagenomes.</title>
        <authorList>
            <person name="Kawai M."/>
            <person name="Futagami T."/>
            <person name="Toyoda A."/>
            <person name="Takaki Y."/>
            <person name="Nishi S."/>
            <person name="Hori S."/>
            <person name="Arai W."/>
            <person name="Tsubouchi T."/>
            <person name="Morono Y."/>
            <person name="Uchiyama I."/>
            <person name="Ito T."/>
            <person name="Fujiyama A."/>
            <person name="Inagaki F."/>
            <person name="Takami H."/>
        </authorList>
    </citation>
    <scope>NUCLEOTIDE SEQUENCE</scope>
    <source>
        <strain evidence="3">Expedition CK06-06</strain>
    </source>
</reference>
<feature type="non-terminal residue" evidence="3">
    <location>
        <position position="1"/>
    </location>
</feature>
<evidence type="ECO:0000256" key="2">
    <source>
        <dbReference type="ARBA" id="ARBA00023002"/>
    </source>
</evidence>
<name>X0TK87_9ZZZZ</name>
<dbReference type="Pfam" id="PF13561">
    <property type="entry name" value="adh_short_C2"/>
    <property type="match status" value="1"/>
</dbReference>
<evidence type="ECO:0000313" key="3">
    <source>
        <dbReference type="EMBL" id="GAF93674.1"/>
    </source>
</evidence>
<dbReference type="GO" id="GO:0016491">
    <property type="term" value="F:oxidoreductase activity"/>
    <property type="evidence" value="ECO:0007669"/>
    <property type="project" value="UniProtKB-KW"/>
</dbReference>
<dbReference type="Gene3D" id="3.40.50.720">
    <property type="entry name" value="NAD(P)-binding Rossmann-like Domain"/>
    <property type="match status" value="1"/>
</dbReference>
<dbReference type="InterPro" id="IPR036291">
    <property type="entry name" value="NAD(P)-bd_dom_sf"/>
</dbReference>